<dbReference type="EMBL" id="CP002159">
    <property type="protein sequence ID" value="ADL54248.1"/>
    <property type="molecule type" value="Genomic_DNA"/>
</dbReference>
<dbReference type="AlphaFoldDB" id="D9SIX2"/>
<sequence>MRFTDISALAGIAFAIMVLALHLPLINRLKQISLFGVLLFIAALIPADGLSVAEFVRGMLGDLSFSTLLLLAIAYGRILSARLHRNEIRHDIDGSLPVLSVIALAALALYPFALGIGMTDPYRLGYGDMGFLGGLLLAALLAWALRYSLITLIISLAVLGWSAGWYESNNLWDYLLDPWVAIYALVALIKKSVLRVRKKII</sequence>
<feature type="transmembrane region" description="Helical" evidence="1">
    <location>
        <begin position="149"/>
        <end position="166"/>
    </location>
</feature>
<feature type="transmembrane region" description="Helical" evidence="1">
    <location>
        <begin position="32"/>
        <end position="49"/>
    </location>
</feature>
<dbReference type="Proteomes" id="UP000001235">
    <property type="component" value="Chromosome"/>
</dbReference>
<dbReference type="RefSeq" id="WP_013292191.1">
    <property type="nucleotide sequence ID" value="NC_014394.1"/>
</dbReference>
<feature type="transmembrane region" description="Helical" evidence="1">
    <location>
        <begin position="55"/>
        <end position="75"/>
    </location>
</feature>
<dbReference type="eggNOG" id="ENOG5033M9C">
    <property type="taxonomic scope" value="Bacteria"/>
</dbReference>
<feature type="transmembrane region" description="Helical" evidence="1">
    <location>
        <begin position="96"/>
        <end position="118"/>
    </location>
</feature>
<keyword evidence="1" id="KW-0812">Transmembrane</keyword>
<feature type="transmembrane region" description="Helical" evidence="1">
    <location>
        <begin position="124"/>
        <end position="142"/>
    </location>
</feature>
<dbReference type="STRING" id="395494.Galf_0203"/>
<name>D9SIX2_GALCS</name>
<dbReference type="KEGG" id="gca:Galf_0203"/>
<accession>D9SIX2</accession>
<evidence type="ECO:0000313" key="2">
    <source>
        <dbReference type="EMBL" id="ADL54248.1"/>
    </source>
</evidence>
<keyword evidence="3" id="KW-1185">Reference proteome</keyword>
<evidence type="ECO:0000256" key="1">
    <source>
        <dbReference type="SAM" id="Phobius"/>
    </source>
</evidence>
<dbReference type="HOGENOM" id="CLU_109234_0_0_4"/>
<proteinExistence type="predicted"/>
<keyword evidence="1" id="KW-1133">Transmembrane helix</keyword>
<evidence type="ECO:0000313" key="3">
    <source>
        <dbReference type="Proteomes" id="UP000001235"/>
    </source>
</evidence>
<gene>
    <name evidence="2" type="ordered locus">Galf_0203</name>
</gene>
<reference evidence="2 3" key="1">
    <citation type="submission" date="2010-08" db="EMBL/GenBank/DDBJ databases">
        <title>Complete sequence of Gallionella capsiferriformans ES-2.</title>
        <authorList>
            <consortium name="US DOE Joint Genome Institute"/>
            <person name="Lucas S."/>
            <person name="Copeland A."/>
            <person name="Lapidus A."/>
            <person name="Cheng J.-F."/>
            <person name="Bruce D."/>
            <person name="Goodwin L."/>
            <person name="Pitluck S."/>
            <person name="Chertkov O."/>
            <person name="Davenport K.W."/>
            <person name="Detter J.C."/>
            <person name="Han C."/>
            <person name="Tapia R."/>
            <person name="Land M."/>
            <person name="Hauser L."/>
            <person name="Chang Y.-J."/>
            <person name="Jeffries C."/>
            <person name="Kyrpides N."/>
            <person name="Ivanova N."/>
            <person name="Mikhailova N."/>
            <person name="Shelobolina E.S."/>
            <person name="Picardal F."/>
            <person name="Roden E."/>
            <person name="Emerson D."/>
            <person name="Woyke T."/>
        </authorList>
    </citation>
    <scope>NUCLEOTIDE SEQUENCE [LARGE SCALE GENOMIC DNA]</scope>
    <source>
        <strain evidence="2 3">ES-2</strain>
    </source>
</reference>
<organism evidence="2 3">
    <name type="scientific">Gallionella capsiferriformans (strain ES-2)</name>
    <name type="common">Gallionella ferruginea capsiferriformans (strain ES-2)</name>
    <dbReference type="NCBI Taxonomy" id="395494"/>
    <lineage>
        <taxon>Bacteria</taxon>
        <taxon>Pseudomonadati</taxon>
        <taxon>Pseudomonadota</taxon>
        <taxon>Betaproteobacteria</taxon>
        <taxon>Nitrosomonadales</taxon>
        <taxon>Gallionellaceae</taxon>
        <taxon>Gallionella</taxon>
    </lineage>
</organism>
<dbReference type="OrthoDB" id="6077780at2"/>
<feature type="transmembrane region" description="Helical" evidence="1">
    <location>
        <begin position="172"/>
        <end position="189"/>
    </location>
</feature>
<keyword evidence="1" id="KW-0472">Membrane</keyword>
<protein>
    <submittedName>
        <fullName evidence="2">Uncharacterized protein</fullName>
    </submittedName>
</protein>
<feature type="transmembrane region" description="Helical" evidence="1">
    <location>
        <begin position="6"/>
        <end position="25"/>
    </location>
</feature>